<evidence type="ECO:0000256" key="2">
    <source>
        <dbReference type="ARBA" id="ARBA00022490"/>
    </source>
</evidence>
<keyword evidence="2" id="KW-0963">Cytoplasm</keyword>
<dbReference type="AlphaFoldDB" id="A0A3Q8IE67"/>
<feature type="compositionally biased region" description="Acidic residues" evidence="6">
    <location>
        <begin position="227"/>
        <end position="237"/>
    </location>
</feature>
<proteinExistence type="predicted"/>
<keyword evidence="4" id="KW-0206">Cytoskeleton</keyword>
<sequence>MLAAPLRLCVLLRCRAPLLRFFFSHCEKTPPVGTPRKRLCRLSTPLQTGNADATHVRTHTFTYTSASVLTAPRYVPTEQRRRLAVTTGAATSPFRFYVFLILGVQSLVWTRSQQLSSACLPAVHRAMAGIDKHQIRQSALWGHMTQALAQVIRERPADAMDALGAASNQLLSGSAVPPMKGNMYADPRPTARAAAPVDSFTNTRWAANTNTALAPPRPPRRPRRADAEDEQEEEDASADAGADGQPQVDLADHPGALSDVVTEQQYFNMVGLGLPRVDAYRLLVGLRQLIRSEPLSTVRFWGVVTGSAYDYYVAECQVDEDRMQENAGITGEGDAEDDMEEEEEHAPVSQIADVLCTLAGGRLARRWPRPSAPAEEAGTGLNAMCYYASTSADPTTWTRLPDVSPHHITVARALRCRFTGNLDAPVHGHPRFMGCEKHYLRAQIARITSACRIAPVQTFTTEGAVPDAEEDEEETSARPPPTAVPAYAVLPPLLPQEAPDEEDAEAIAAVQAWYKGYTKGELMQAKGWSHIAPSVLNCGRVTTAPVEEEEEPADDEGDDGQGDGANASEASPPPAPEMIAPFLSDISLDAPLSYPGHSRSHLAAWTFRKAYEGEGSLTAVYVAKSLRWPGAATYAVTTAGRPGASYQMMYYGTGLKDMQGAYYAPPLPPPCFREYVEAPGEFDGQRDCTIDEELRYAPPPPRPEAEGEDEEEDDV</sequence>
<name>A0A3Q8IE67_LEIDO</name>
<dbReference type="InterPro" id="IPR006802">
    <property type="entry name" value="Radial_spoke"/>
</dbReference>
<feature type="signal peptide" evidence="7">
    <location>
        <begin position="1"/>
        <end position="20"/>
    </location>
</feature>
<feature type="region of interest" description="Disordered" evidence="6">
    <location>
        <begin position="682"/>
        <end position="715"/>
    </location>
</feature>
<evidence type="ECO:0000256" key="4">
    <source>
        <dbReference type="ARBA" id="ARBA00023212"/>
    </source>
</evidence>
<keyword evidence="7" id="KW-0732">Signal</keyword>
<keyword evidence="8" id="KW-0282">Flagellum</keyword>
<keyword evidence="3" id="KW-0969">Cilium</keyword>
<evidence type="ECO:0000256" key="7">
    <source>
        <dbReference type="SAM" id="SignalP"/>
    </source>
</evidence>
<dbReference type="OrthoDB" id="272202at2759"/>
<dbReference type="Proteomes" id="UP000274082">
    <property type="component" value="Chromosome 29"/>
</dbReference>
<evidence type="ECO:0000256" key="6">
    <source>
        <dbReference type="SAM" id="MobiDB-lite"/>
    </source>
</evidence>
<feature type="compositionally biased region" description="Acidic residues" evidence="6">
    <location>
        <begin position="706"/>
        <end position="715"/>
    </location>
</feature>
<dbReference type="GO" id="GO:0001534">
    <property type="term" value="C:radial spoke"/>
    <property type="evidence" value="ECO:0007669"/>
    <property type="project" value="InterPro"/>
</dbReference>
<feature type="chain" id="PRO_5018710377" evidence="7">
    <location>
        <begin position="21"/>
        <end position="715"/>
    </location>
</feature>
<dbReference type="VEuPathDB" id="TriTrypDB:LdCL_290011600"/>
<evidence type="ECO:0000256" key="1">
    <source>
        <dbReference type="ARBA" id="ARBA00004430"/>
    </source>
</evidence>
<feature type="region of interest" description="Disordered" evidence="6">
    <location>
        <begin position="545"/>
        <end position="579"/>
    </location>
</feature>
<organism evidence="8 9">
    <name type="scientific">Leishmania donovani</name>
    <dbReference type="NCBI Taxonomy" id="5661"/>
    <lineage>
        <taxon>Eukaryota</taxon>
        <taxon>Discoba</taxon>
        <taxon>Euglenozoa</taxon>
        <taxon>Kinetoplastea</taxon>
        <taxon>Metakinetoplastina</taxon>
        <taxon>Trypanosomatida</taxon>
        <taxon>Trypanosomatidae</taxon>
        <taxon>Leishmaniinae</taxon>
        <taxon>Leishmania</taxon>
    </lineage>
</organism>
<dbReference type="GO" id="GO:0060294">
    <property type="term" value="P:cilium movement involved in cell motility"/>
    <property type="evidence" value="ECO:0007669"/>
    <property type="project" value="InterPro"/>
</dbReference>
<feature type="region of interest" description="Disordered" evidence="6">
    <location>
        <begin position="463"/>
        <end position="483"/>
    </location>
</feature>
<evidence type="ECO:0000313" key="8">
    <source>
        <dbReference type="EMBL" id="AYU80553.1"/>
    </source>
</evidence>
<accession>A0A3Q8IE67</accession>
<feature type="region of interest" description="Disordered" evidence="6">
    <location>
        <begin position="204"/>
        <end position="252"/>
    </location>
</feature>
<feature type="compositionally biased region" description="Acidic residues" evidence="6">
    <location>
        <begin position="546"/>
        <end position="561"/>
    </location>
</feature>
<dbReference type="Pfam" id="PF04712">
    <property type="entry name" value="Radial_spoke"/>
    <property type="match status" value="1"/>
</dbReference>
<dbReference type="PANTHER" id="PTHR13159">
    <property type="entry name" value="RADIAL SPOKEHEAD-RELATED"/>
    <property type="match status" value="1"/>
</dbReference>
<feature type="compositionally biased region" description="Basic and acidic residues" evidence="6">
    <location>
        <begin position="683"/>
        <end position="695"/>
    </location>
</feature>
<evidence type="ECO:0000256" key="5">
    <source>
        <dbReference type="ARBA" id="ARBA00023273"/>
    </source>
</evidence>
<reference evidence="8 9" key="1">
    <citation type="journal article" date="2018" name="Sci. Rep.">
        <title>A complete Leishmania donovani reference genome identifies novel genetic variations associated with virulence.</title>
        <authorList>
            <person name="Lypaczewski P."/>
            <person name="Hoshizaki J."/>
            <person name="Zhang W.-W."/>
            <person name="McCall L.-I."/>
            <person name="Torcivia-Rodriguez J."/>
            <person name="Simonyan V."/>
            <person name="Kaur A."/>
            <person name="Dewar K."/>
            <person name="Matlashewski G."/>
        </authorList>
    </citation>
    <scope>NUCLEOTIDE SEQUENCE [LARGE SCALE GENOMIC DNA]</scope>
    <source>
        <strain evidence="8 9">LdCL</strain>
    </source>
</reference>
<gene>
    <name evidence="8" type="ORF">LdCL_290011600</name>
</gene>
<keyword evidence="5" id="KW-0966">Cell projection</keyword>
<comment type="subcellular location">
    <subcellularLocation>
        <location evidence="1">Cytoplasm</location>
        <location evidence="1">Cytoskeleton</location>
        <location evidence="1">Cilium axoneme</location>
    </subcellularLocation>
</comment>
<dbReference type="VEuPathDB" id="TriTrypDB:LDHU3_29.0960"/>
<protein>
    <submittedName>
        <fullName evidence="8">Flagellar radial spoke protein-like, putative</fullName>
    </submittedName>
</protein>
<keyword evidence="9" id="KW-1185">Reference proteome</keyword>
<feature type="compositionally biased region" description="Low complexity" evidence="6">
    <location>
        <begin position="204"/>
        <end position="214"/>
    </location>
</feature>
<evidence type="ECO:0000313" key="9">
    <source>
        <dbReference type="Proteomes" id="UP000274082"/>
    </source>
</evidence>
<dbReference type="GO" id="GO:0035082">
    <property type="term" value="P:axoneme assembly"/>
    <property type="evidence" value="ECO:0007669"/>
    <property type="project" value="TreeGrafter"/>
</dbReference>
<evidence type="ECO:0000256" key="3">
    <source>
        <dbReference type="ARBA" id="ARBA00023069"/>
    </source>
</evidence>
<dbReference type="PANTHER" id="PTHR13159:SF5">
    <property type="entry name" value="RADIAL SPOKE PROTEIN-LIKE, PUTATIVE-RELATED"/>
    <property type="match status" value="1"/>
</dbReference>
<dbReference type="EMBL" id="CP029528">
    <property type="protein sequence ID" value="AYU80553.1"/>
    <property type="molecule type" value="Genomic_DNA"/>
</dbReference>